<gene>
    <name evidence="13" type="ordered locus">COPRO5265_0668</name>
</gene>
<dbReference type="HOGENOM" id="CLU_020655_0_0_9"/>
<feature type="domain" description="Phosphofructokinase" evidence="12">
    <location>
        <begin position="3"/>
        <end position="282"/>
    </location>
</feature>
<dbReference type="GO" id="GO:0003872">
    <property type="term" value="F:6-phosphofructokinase activity"/>
    <property type="evidence" value="ECO:0007669"/>
    <property type="project" value="UniProtKB-EC"/>
</dbReference>
<evidence type="ECO:0000313" key="13">
    <source>
        <dbReference type="EMBL" id="ACI17620.1"/>
    </source>
</evidence>
<evidence type="ECO:0000256" key="6">
    <source>
        <dbReference type="ARBA" id="ARBA00022679"/>
    </source>
</evidence>
<dbReference type="GO" id="GO:0005524">
    <property type="term" value="F:ATP binding"/>
    <property type="evidence" value="ECO:0007669"/>
    <property type="project" value="InterPro"/>
</dbReference>
<evidence type="ECO:0000313" key="14">
    <source>
        <dbReference type="Proteomes" id="UP000001732"/>
    </source>
</evidence>
<keyword evidence="8 13" id="KW-0418">Kinase</keyword>
<name>B5Y8B9_COPPD</name>
<evidence type="ECO:0000256" key="10">
    <source>
        <dbReference type="ARBA" id="ARBA00023152"/>
    </source>
</evidence>
<dbReference type="PANTHER" id="PTHR13697">
    <property type="entry name" value="PHOSPHOFRUCTOKINASE"/>
    <property type="match status" value="1"/>
</dbReference>
<organism evidence="13 14">
    <name type="scientific">Coprothermobacter proteolyticus (strain ATCC 35245 / DSM 5265 / OCM 4 / BT)</name>
    <dbReference type="NCBI Taxonomy" id="309798"/>
    <lineage>
        <taxon>Bacteria</taxon>
        <taxon>Pseudomonadati</taxon>
        <taxon>Coprothermobacterota</taxon>
        <taxon>Coprothermobacteria</taxon>
        <taxon>Coprothermobacterales</taxon>
        <taxon>Coprothermobacteraceae</taxon>
        <taxon>Coprothermobacter</taxon>
    </lineage>
</organism>
<dbReference type="FunFam" id="3.40.50.460:FF:000002">
    <property type="entry name" value="ATP-dependent 6-phosphofructokinase"/>
    <property type="match status" value="1"/>
</dbReference>
<keyword evidence="14" id="KW-1185">Reference proteome</keyword>
<evidence type="ECO:0000256" key="11">
    <source>
        <dbReference type="ARBA" id="ARBA00038478"/>
    </source>
</evidence>
<dbReference type="Pfam" id="PF00365">
    <property type="entry name" value="PFK"/>
    <property type="match status" value="1"/>
</dbReference>
<keyword evidence="7" id="KW-0479">Metal-binding</keyword>
<dbReference type="GO" id="GO:0030388">
    <property type="term" value="P:fructose 1,6-bisphosphate metabolic process"/>
    <property type="evidence" value="ECO:0007669"/>
    <property type="project" value="TreeGrafter"/>
</dbReference>
<accession>B5Y8B9</accession>
<dbReference type="InterPro" id="IPR035966">
    <property type="entry name" value="PKF_sf"/>
</dbReference>
<keyword evidence="6 13" id="KW-0808">Transferase</keyword>
<reference evidence="14" key="1">
    <citation type="submission" date="2008-08" db="EMBL/GenBank/DDBJ databases">
        <title>The complete genome sequence of Coprothermobacter proteolyticus strain ATCC 5245 / DSM 5265 / BT.</title>
        <authorList>
            <person name="Dodson R.J."/>
            <person name="Durkin A.S."/>
            <person name="Wu M."/>
            <person name="Eisen J."/>
            <person name="Sutton G."/>
        </authorList>
    </citation>
    <scope>NUCLEOTIDE SEQUENCE [LARGE SCALE GENOMIC DNA]</scope>
    <source>
        <strain evidence="14">ATCC 35245 / DSM 5265 / OCM 4 / BT</strain>
    </source>
</reference>
<reference evidence="13 14" key="2">
    <citation type="journal article" date="2014" name="Genome Announc.">
        <title>Complete Genome Sequence of Coprothermobacter proteolyticus DSM 5265.</title>
        <authorList>
            <person name="Alexiev A."/>
            <person name="Coil D.A."/>
            <person name="Badger J.H."/>
            <person name="Enticknap J."/>
            <person name="Ward N."/>
            <person name="Robb F.T."/>
            <person name="Eisen J.A."/>
        </authorList>
    </citation>
    <scope>NUCLEOTIDE SEQUENCE [LARGE SCALE GENOMIC DNA]</scope>
    <source>
        <strain evidence="14">ATCC 35245 / DSM 5265 / OCM 4 / BT</strain>
    </source>
</reference>
<dbReference type="GO" id="GO:0042802">
    <property type="term" value="F:identical protein binding"/>
    <property type="evidence" value="ECO:0007669"/>
    <property type="project" value="TreeGrafter"/>
</dbReference>
<comment type="pathway">
    <text evidence="3">Carbohydrate degradation; glycolysis; D-glyceraldehyde 3-phosphate and glycerone phosphate from D-glucose: step 3/4.</text>
</comment>
<dbReference type="GO" id="GO:0048029">
    <property type="term" value="F:monosaccharide binding"/>
    <property type="evidence" value="ECO:0007669"/>
    <property type="project" value="TreeGrafter"/>
</dbReference>
<dbReference type="Gene3D" id="3.40.50.450">
    <property type="match status" value="1"/>
</dbReference>
<dbReference type="InterPro" id="IPR015912">
    <property type="entry name" value="Phosphofructokinase_CS"/>
</dbReference>
<keyword evidence="10" id="KW-0324">Glycolysis</keyword>
<comment type="similarity">
    <text evidence="11">Belongs to the phosphofructokinase type A (PFKA) family.</text>
</comment>
<comment type="cofactor">
    <cofactor evidence="1">
        <name>Mg(2+)</name>
        <dbReference type="ChEBI" id="CHEBI:18420"/>
    </cofactor>
</comment>
<dbReference type="PIRSF" id="PIRSF000532">
    <property type="entry name" value="ATP_PFK_prok"/>
    <property type="match status" value="1"/>
</dbReference>
<dbReference type="GO" id="GO:0016208">
    <property type="term" value="F:AMP binding"/>
    <property type="evidence" value="ECO:0007669"/>
    <property type="project" value="TreeGrafter"/>
</dbReference>
<protein>
    <recommendedName>
        <fullName evidence="4">6-phosphofructokinase</fullName>
        <ecNumber evidence="4">2.7.1.11</ecNumber>
    </recommendedName>
</protein>
<keyword evidence="5" id="KW-0963">Cytoplasm</keyword>
<proteinExistence type="inferred from homology"/>
<sequence>MKRIAILTAGADAPGANAAIRSIVRSAYHMDMEVLGVRGGFAGLLSDDVIILTSKSVSGILPRGGTILGTSRTRIDEAQVQTIREVMDRYRITVLAVLGDRETMASCDLLTQHDVPVLALPLTIDNDINGTDETIGFDTAVTTIAEALDKLHTTAEAHHRVMVVETMGGATGWLALYGGIAGGADFIVIPEVTVEKDKIVNHIYRRRESGRGFSIVVIAEGAKLPWLSNTEGGVGHALAQEIQDATGMETRITVLGHQQRGGSPTVQDRLLATRMGMELVNAVKQGITGKMVALTGGKFELVNFDLAAQVKMADKELYNLAELFY</sequence>
<dbReference type="GO" id="GO:0061621">
    <property type="term" value="P:canonical glycolysis"/>
    <property type="evidence" value="ECO:0007669"/>
    <property type="project" value="TreeGrafter"/>
</dbReference>
<dbReference type="EMBL" id="CP001145">
    <property type="protein sequence ID" value="ACI17620.1"/>
    <property type="molecule type" value="Genomic_DNA"/>
</dbReference>
<dbReference type="EC" id="2.7.1.11" evidence="4"/>
<evidence type="ECO:0000256" key="9">
    <source>
        <dbReference type="ARBA" id="ARBA00022842"/>
    </source>
</evidence>
<dbReference type="NCBIfam" id="NF002872">
    <property type="entry name" value="PRK03202.1"/>
    <property type="match status" value="1"/>
</dbReference>
<evidence type="ECO:0000256" key="4">
    <source>
        <dbReference type="ARBA" id="ARBA00012055"/>
    </source>
</evidence>
<keyword evidence="9" id="KW-0460">Magnesium</keyword>
<dbReference type="UniPathway" id="UPA00109">
    <property type="reaction ID" value="UER00182"/>
</dbReference>
<dbReference type="GO" id="GO:0005945">
    <property type="term" value="C:6-phosphofructokinase complex"/>
    <property type="evidence" value="ECO:0007669"/>
    <property type="project" value="TreeGrafter"/>
</dbReference>
<dbReference type="InterPro" id="IPR000023">
    <property type="entry name" value="Phosphofructokinase_dom"/>
</dbReference>
<dbReference type="InterPro" id="IPR022953">
    <property type="entry name" value="ATP_PFK"/>
</dbReference>
<dbReference type="Proteomes" id="UP000001732">
    <property type="component" value="Chromosome"/>
</dbReference>
<dbReference type="GO" id="GO:0006002">
    <property type="term" value="P:fructose 6-phosphate metabolic process"/>
    <property type="evidence" value="ECO:0007669"/>
    <property type="project" value="InterPro"/>
</dbReference>
<evidence type="ECO:0000256" key="8">
    <source>
        <dbReference type="ARBA" id="ARBA00022777"/>
    </source>
</evidence>
<evidence type="ECO:0000256" key="5">
    <source>
        <dbReference type="ARBA" id="ARBA00022490"/>
    </source>
</evidence>
<dbReference type="OrthoDB" id="9802503at2"/>
<dbReference type="PRINTS" id="PR00476">
    <property type="entry name" value="PHFRCTKINASE"/>
</dbReference>
<comment type="subcellular location">
    <subcellularLocation>
        <location evidence="2">Cytoplasm</location>
    </subcellularLocation>
</comment>
<dbReference type="Gene3D" id="3.40.50.460">
    <property type="entry name" value="Phosphofructokinase domain"/>
    <property type="match status" value="1"/>
</dbReference>
<dbReference type="STRING" id="309798.COPRO5265_0668"/>
<dbReference type="GO" id="GO:0070095">
    <property type="term" value="F:fructose-6-phosphate binding"/>
    <property type="evidence" value="ECO:0007669"/>
    <property type="project" value="TreeGrafter"/>
</dbReference>
<evidence type="ECO:0000256" key="3">
    <source>
        <dbReference type="ARBA" id="ARBA00004679"/>
    </source>
</evidence>
<dbReference type="SUPFAM" id="SSF53784">
    <property type="entry name" value="Phosphofructokinase"/>
    <property type="match status" value="1"/>
</dbReference>
<evidence type="ECO:0000259" key="12">
    <source>
        <dbReference type="Pfam" id="PF00365"/>
    </source>
</evidence>
<dbReference type="InterPro" id="IPR012003">
    <property type="entry name" value="ATP_PFK_prok-type"/>
</dbReference>
<dbReference type="eggNOG" id="COG0205">
    <property type="taxonomic scope" value="Bacteria"/>
</dbReference>
<evidence type="ECO:0000256" key="2">
    <source>
        <dbReference type="ARBA" id="ARBA00004496"/>
    </source>
</evidence>
<dbReference type="AlphaFoldDB" id="B5Y8B9"/>
<evidence type="ECO:0000256" key="1">
    <source>
        <dbReference type="ARBA" id="ARBA00001946"/>
    </source>
</evidence>
<dbReference type="GO" id="GO:0046872">
    <property type="term" value="F:metal ion binding"/>
    <property type="evidence" value="ECO:0007669"/>
    <property type="project" value="UniProtKB-KW"/>
</dbReference>
<dbReference type="KEGG" id="cpo:COPRO5265_0668"/>
<evidence type="ECO:0000256" key="7">
    <source>
        <dbReference type="ARBA" id="ARBA00022723"/>
    </source>
</evidence>
<dbReference type="RefSeq" id="WP_012544272.1">
    <property type="nucleotide sequence ID" value="NC_011295.1"/>
</dbReference>
<dbReference type="PANTHER" id="PTHR13697:SF52">
    <property type="entry name" value="ATP-DEPENDENT 6-PHOSPHOFRUCTOKINASE 3"/>
    <property type="match status" value="1"/>
</dbReference>
<dbReference type="PROSITE" id="PS00433">
    <property type="entry name" value="PHOSPHOFRUCTOKINASE"/>
    <property type="match status" value="1"/>
</dbReference>